<feature type="transmembrane region" description="Helical" evidence="1">
    <location>
        <begin position="6"/>
        <end position="23"/>
    </location>
</feature>
<keyword evidence="1" id="KW-0472">Membrane</keyword>
<dbReference type="EMBL" id="JAQMWT010000320">
    <property type="protein sequence ID" value="KAJ8604899.1"/>
    <property type="molecule type" value="Genomic_DNA"/>
</dbReference>
<proteinExistence type="predicted"/>
<dbReference type="Proteomes" id="UP001230188">
    <property type="component" value="Unassembled WGS sequence"/>
</dbReference>
<keyword evidence="3" id="KW-1185">Reference proteome</keyword>
<reference evidence="2" key="1">
    <citation type="submission" date="2023-01" db="EMBL/GenBank/DDBJ databases">
        <title>Metagenome sequencing of chrysophaentin producing Chrysophaeum taylorii.</title>
        <authorList>
            <person name="Davison J."/>
            <person name="Bewley C."/>
        </authorList>
    </citation>
    <scope>NUCLEOTIDE SEQUENCE</scope>
    <source>
        <strain evidence="2">NIES-1699</strain>
    </source>
</reference>
<sequence>MKQGSVVATLVIFSVVVLLLTTTTTTNQSARRRDESSEVARRLQTLDAGPEQLTLSKTIAGEAPGTSIEWIGSNVTAFRCNDVDFTGPVQVLHEEPIDDNFIELVFFSFAGNETMGFYRMDNYDTTINPFFATRGQADRVNAAGMYKDTDRNGSNYPLAAFLFNENEDASSDDEFSNEVFLCRFDAIHAECFDEKLERIGKSSIPFLGFVFENAFVYFSYFYANGIGNQDNGLSRPLFIARNVTNDSPVMDDRKYFLLRTPNTAMRCADLTGFAQDSCYDEDGNQVPCVSAAEANASDTVDAAHAFLTCLANNGVGVIVVALDAELTPYAFLWIEGVDIVGRNGITQTPQTRLVTSGQFAGEYWSRPIVQPNGKTLGSFGACYGVNSPDNETRKIGTRVFCSSNKGHGLFEIAIPIEVGYCEDYWLQIQTDADGADGSGTAPSCKRFAPICAECEAKGNKPLVGFVADSDVTTRNDGLNCDPTLFNVPRIVEATAAPSFSPGVGPKGDPIVVDDQGRRTQFWLPLGQWISVFELDNTEMFVRCFGKPGTHAQWIDAVAIKENGILTFSAEVLHGDLLGKAAAAPPAKVSKNDDRKLDFMRVFLDDDAARVDVVGTSAKSRIGSVKVTVGKHDYPILDSLGDSATVSTNAFSLRIFTMPARKYLDEFEAATYTHIDFDFITVRDKHSSSGLLADFMFGRNTLDPLLKAQYLTKPAKLADTSSDYPLDPPAVLAGKTDVLYSVVPPP</sequence>
<comment type="caution">
    <text evidence="2">The sequence shown here is derived from an EMBL/GenBank/DDBJ whole genome shotgun (WGS) entry which is preliminary data.</text>
</comment>
<organism evidence="2 3">
    <name type="scientific">Chrysophaeum taylorii</name>
    <dbReference type="NCBI Taxonomy" id="2483200"/>
    <lineage>
        <taxon>Eukaryota</taxon>
        <taxon>Sar</taxon>
        <taxon>Stramenopiles</taxon>
        <taxon>Ochrophyta</taxon>
        <taxon>Pelagophyceae</taxon>
        <taxon>Pelagomonadales</taxon>
        <taxon>Pelagomonadaceae</taxon>
        <taxon>Chrysophaeum</taxon>
    </lineage>
</organism>
<dbReference type="AlphaFoldDB" id="A0AAD7UHK3"/>
<keyword evidence="1" id="KW-1133">Transmembrane helix</keyword>
<name>A0AAD7UHK3_9STRA</name>
<evidence type="ECO:0000313" key="3">
    <source>
        <dbReference type="Proteomes" id="UP001230188"/>
    </source>
</evidence>
<evidence type="ECO:0000256" key="1">
    <source>
        <dbReference type="SAM" id="Phobius"/>
    </source>
</evidence>
<accession>A0AAD7UHK3</accession>
<gene>
    <name evidence="2" type="ORF">CTAYLR_004320</name>
</gene>
<evidence type="ECO:0000313" key="2">
    <source>
        <dbReference type="EMBL" id="KAJ8604899.1"/>
    </source>
</evidence>
<keyword evidence="1" id="KW-0812">Transmembrane</keyword>
<protein>
    <submittedName>
        <fullName evidence="2">Uncharacterized protein</fullName>
    </submittedName>
</protein>